<dbReference type="InterPro" id="IPR050143">
    <property type="entry name" value="TRIM/RBCC"/>
</dbReference>
<evidence type="ECO:0000313" key="9">
    <source>
        <dbReference type="Proteomes" id="UP000242638"/>
    </source>
</evidence>
<evidence type="ECO:0000256" key="4">
    <source>
        <dbReference type="PROSITE-ProRule" id="PRU00024"/>
    </source>
</evidence>
<dbReference type="PRINTS" id="PR01407">
    <property type="entry name" value="BUTYPHLNCDUF"/>
</dbReference>
<dbReference type="Pfam" id="PF13765">
    <property type="entry name" value="PRY"/>
    <property type="match status" value="1"/>
</dbReference>
<evidence type="ECO:0000259" key="6">
    <source>
        <dbReference type="PROSITE" id="PS50119"/>
    </source>
</evidence>
<dbReference type="SMART" id="SM00449">
    <property type="entry name" value="SPRY"/>
    <property type="match status" value="1"/>
</dbReference>
<keyword evidence="9" id="KW-1185">Reference proteome</keyword>
<dbReference type="Pfam" id="PF00643">
    <property type="entry name" value="zf-B_box"/>
    <property type="match status" value="1"/>
</dbReference>
<reference evidence="8" key="3">
    <citation type="submission" date="2025-09" db="UniProtKB">
        <authorList>
            <consortium name="Ensembl"/>
        </authorList>
    </citation>
    <scope>IDENTIFICATION</scope>
    <source>
        <strain evidence="8">Guanapo</strain>
    </source>
</reference>
<dbReference type="InterPro" id="IPR013320">
    <property type="entry name" value="ConA-like_dom_sf"/>
</dbReference>
<dbReference type="GO" id="GO:0004842">
    <property type="term" value="F:ubiquitin-protein transferase activity"/>
    <property type="evidence" value="ECO:0007669"/>
    <property type="project" value="InterPro"/>
</dbReference>
<evidence type="ECO:0000313" key="8">
    <source>
        <dbReference type="Ensembl" id="ENSPREP00000014254.1"/>
    </source>
</evidence>
<dbReference type="AlphaFoldDB" id="A0A3P9NXG0"/>
<dbReference type="Pfam" id="PF13445">
    <property type="entry name" value="zf-RING_UBOX"/>
    <property type="match status" value="1"/>
</dbReference>
<dbReference type="InterPro" id="IPR001841">
    <property type="entry name" value="Znf_RING"/>
</dbReference>
<evidence type="ECO:0000259" key="5">
    <source>
        <dbReference type="PROSITE" id="PS50089"/>
    </source>
</evidence>
<dbReference type="PANTHER" id="PTHR24103">
    <property type="entry name" value="E3 UBIQUITIN-PROTEIN LIGASE TRIM"/>
    <property type="match status" value="1"/>
</dbReference>
<dbReference type="PROSITE" id="PS50089">
    <property type="entry name" value="ZF_RING_2"/>
    <property type="match status" value="1"/>
</dbReference>
<sequence>MAALRLNSDNMSSRPEEDLSCPICQDIFKDPVVLTCSHSFCRACLQTWWRGKKTQECPVCKRKSSRSDPPRNLALKNLCEAFTAVGLSEHLCTLHSEKLKIFCLDHQEPVCVICRDSRIHSEHRFRPVDEAAQEYREELQKILKPLQDKLTVLQDAKADGDQTLKFIRLQSQQTEKQIKEQFQKLHQFLQQEERAKVAALQQEEAKKSGVMKEKVAALSREIAALSAAITAAQAELKAADVSFLKNYQETVRRVQQRPLQDDPQPVPGALIDVVQHLGNLAFNIWSSMKRVVYYSPVVLDPNTADPELVLSSDLSSVLSGDRKQLPKNPERTRFSCSVLGSQGFASGTHGWNVDVGENRDWELGVLGDAVQPGGAPAAQLWRISFCHGKLTAFSGSEPETELPLKAPVRKIGVHLDVDRGRLSFCDRGTNANIHTFTHSFSATLFPYIYTEDPVPVRLLPASVSVSVNKNAG</sequence>
<reference evidence="9" key="1">
    <citation type="submission" date="2013-11" db="EMBL/GenBank/DDBJ databases">
        <title>The genomic landscape of the Guanapo guppy.</title>
        <authorList>
            <person name="Kuenstner A."/>
            <person name="Dreyer C."/>
        </authorList>
    </citation>
    <scope>NUCLEOTIDE SEQUENCE</scope>
    <source>
        <strain evidence="9">Guanapo</strain>
    </source>
</reference>
<dbReference type="InterPro" id="IPR043136">
    <property type="entry name" value="B30.2/SPRY_sf"/>
</dbReference>
<evidence type="ECO:0000256" key="3">
    <source>
        <dbReference type="ARBA" id="ARBA00022833"/>
    </source>
</evidence>
<evidence type="ECO:0000256" key="2">
    <source>
        <dbReference type="ARBA" id="ARBA00022771"/>
    </source>
</evidence>
<keyword evidence="3" id="KW-0862">Zinc</keyword>
<proteinExistence type="predicted"/>
<dbReference type="InterPro" id="IPR001870">
    <property type="entry name" value="B30.2/SPRY"/>
</dbReference>
<dbReference type="Pfam" id="PF00622">
    <property type="entry name" value="SPRY"/>
    <property type="match status" value="1"/>
</dbReference>
<dbReference type="PROSITE" id="PS50188">
    <property type="entry name" value="B302_SPRY"/>
    <property type="match status" value="1"/>
</dbReference>
<dbReference type="InterPro" id="IPR017907">
    <property type="entry name" value="Znf_RING_CS"/>
</dbReference>
<protein>
    <recommendedName>
        <fullName evidence="10">Tripartite motif containing 35-12</fullName>
    </recommendedName>
</protein>
<evidence type="ECO:0008006" key="10">
    <source>
        <dbReference type="Google" id="ProtNLM"/>
    </source>
</evidence>
<dbReference type="SUPFAM" id="SSF57845">
    <property type="entry name" value="B-box zinc-binding domain"/>
    <property type="match status" value="1"/>
</dbReference>
<dbReference type="Proteomes" id="UP000242638">
    <property type="component" value="Unassembled WGS sequence"/>
</dbReference>
<dbReference type="Gene3D" id="3.30.160.60">
    <property type="entry name" value="Classic Zinc Finger"/>
    <property type="match status" value="1"/>
</dbReference>
<reference evidence="8" key="2">
    <citation type="submission" date="2025-08" db="UniProtKB">
        <authorList>
            <consortium name="Ensembl"/>
        </authorList>
    </citation>
    <scope>IDENTIFICATION</scope>
    <source>
        <strain evidence="8">Guanapo</strain>
    </source>
</reference>
<dbReference type="InterPro" id="IPR013083">
    <property type="entry name" value="Znf_RING/FYVE/PHD"/>
</dbReference>
<dbReference type="GO" id="GO:0016567">
    <property type="term" value="P:protein ubiquitination"/>
    <property type="evidence" value="ECO:0007669"/>
    <property type="project" value="InterPro"/>
</dbReference>
<keyword evidence="2 4" id="KW-0863">Zinc-finger</keyword>
<dbReference type="GO" id="GO:0008270">
    <property type="term" value="F:zinc ion binding"/>
    <property type="evidence" value="ECO:0007669"/>
    <property type="project" value="UniProtKB-KW"/>
</dbReference>
<dbReference type="InterPro" id="IPR003877">
    <property type="entry name" value="SPRY_dom"/>
</dbReference>
<dbReference type="GeneTree" id="ENSGT00970000193390"/>
<dbReference type="InterPro" id="IPR027370">
    <property type="entry name" value="Znf-RING_euk"/>
</dbReference>
<dbReference type="SMART" id="SM00589">
    <property type="entry name" value="PRY"/>
    <property type="match status" value="1"/>
</dbReference>
<dbReference type="Gene3D" id="3.30.40.10">
    <property type="entry name" value="Zinc/RING finger domain, C3HC4 (zinc finger)"/>
    <property type="match status" value="1"/>
</dbReference>
<feature type="domain" description="B box-type" evidence="6">
    <location>
        <begin position="87"/>
        <end position="128"/>
    </location>
</feature>
<keyword evidence="1" id="KW-0479">Metal-binding</keyword>
<dbReference type="InterPro" id="IPR006574">
    <property type="entry name" value="PRY"/>
</dbReference>
<evidence type="ECO:0000259" key="7">
    <source>
        <dbReference type="PROSITE" id="PS50188"/>
    </source>
</evidence>
<dbReference type="PROSITE" id="PS00518">
    <property type="entry name" value="ZF_RING_1"/>
    <property type="match status" value="1"/>
</dbReference>
<dbReference type="SMART" id="SM00184">
    <property type="entry name" value="RING"/>
    <property type="match status" value="1"/>
</dbReference>
<name>A0A3P9NXG0_POERE</name>
<dbReference type="InterPro" id="IPR003879">
    <property type="entry name" value="Butyrophylin_SPRY"/>
</dbReference>
<evidence type="ECO:0000256" key="1">
    <source>
        <dbReference type="ARBA" id="ARBA00022723"/>
    </source>
</evidence>
<dbReference type="SMART" id="SM00336">
    <property type="entry name" value="BBOX"/>
    <property type="match status" value="1"/>
</dbReference>
<dbReference type="InterPro" id="IPR000315">
    <property type="entry name" value="Znf_B-box"/>
</dbReference>
<dbReference type="InterPro" id="IPR003613">
    <property type="entry name" value="Ubox_domain"/>
</dbReference>
<feature type="domain" description="RING-type" evidence="5">
    <location>
        <begin position="21"/>
        <end position="61"/>
    </location>
</feature>
<dbReference type="Gene3D" id="2.60.120.920">
    <property type="match status" value="1"/>
</dbReference>
<dbReference type="Ensembl" id="ENSPRET00000014399.1">
    <property type="protein sequence ID" value="ENSPREP00000014254.1"/>
    <property type="gene ID" value="ENSPREG00000009666.1"/>
</dbReference>
<dbReference type="OMA" id="NSGTHEW"/>
<dbReference type="SUPFAM" id="SSF57850">
    <property type="entry name" value="RING/U-box"/>
    <property type="match status" value="1"/>
</dbReference>
<feature type="domain" description="B30.2/SPRY" evidence="7">
    <location>
        <begin position="277"/>
        <end position="463"/>
    </location>
</feature>
<dbReference type="SMART" id="SM00504">
    <property type="entry name" value="Ubox"/>
    <property type="match status" value="1"/>
</dbReference>
<dbReference type="PROSITE" id="PS50119">
    <property type="entry name" value="ZF_BBOX"/>
    <property type="match status" value="1"/>
</dbReference>
<organism evidence="8 9">
    <name type="scientific">Poecilia reticulata</name>
    <name type="common">Guppy</name>
    <name type="synonym">Acanthophacelus reticulatus</name>
    <dbReference type="NCBI Taxonomy" id="8081"/>
    <lineage>
        <taxon>Eukaryota</taxon>
        <taxon>Metazoa</taxon>
        <taxon>Chordata</taxon>
        <taxon>Craniata</taxon>
        <taxon>Vertebrata</taxon>
        <taxon>Euteleostomi</taxon>
        <taxon>Actinopterygii</taxon>
        <taxon>Neopterygii</taxon>
        <taxon>Teleostei</taxon>
        <taxon>Neoteleostei</taxon>
        <taxon>Acanthomorphata</taxon>
        <taxon>Ovalentaria</taxon>
        <taxon>Atherinomorphae</taxon>
        <taxon>Cyprinodontiformes</taxon>
        <taxon>Poeciliidae</taxon>
        <taxon>Poeciliinae</taxon>
        <taxon>Poecilia</taxon>
    </lineage>
</organism>
<accession>A0A3P9NXG0</accession>
<dbReference type="Bgee" id="ENSPREG00000009666">
    <property type="expression patterns" value="Expressed in caudal fin"/>
</dbReference>
<dbReference type="SUPFAM" id="SSF49899">
    <property type="entry name" value="Concanavalin A-like lectins/glucanases"/>
    <property type="match status" value="1"/>
</dbReference>